<dbReference type="Proteomes" id="UP000077266">
    <property type="component" value="Unassembled WGS sequence"/>
</dbReference>
<dbReference type="InterPro" id="IPR008928">
    <property type="entry name" value="6-hairpin_glycosidase_sf"/>
</dbReference>
<proteinExistence type="predicted"/>
<keyword evidence="3" id="KW-0326">Glycosidase</keyword>
<name>A0A165FVU5_EXIGL</name>
<dbReference type="PANTHER" id="PTHR41814:SF1">
    <property type="entry name" value="CELLULASE"/>
    <property type="match status" value="1"/>
</dbReference>
<dbReference type="GO" id="GO:0005975">
    <property type="term" value="P:carbohydrate metabolic process"/>
    <property type="evidence" value="ECO:0007669"/>
    <property type="project" value="InterPro"/>
</dbReference>
<feature type="signal peptide" evidence="2">
    <location>
        <begin position="1"/>
        <end position="21"/>
    </location>
</feature>
<dbReference type="Gene3D" id="1.50.10.10">
    <property type="match status" value="1"/>
</dbReference>
<keyword evidence="4" id="KW-1185">Reference proteome</keyword>
<organism evidence="3 4">
    <name type="scientific">Exidia glandulosa HHB12029</name>
    <dbReference type="NCBI Taxonomy" id="1314781"/>
    <lineage>
        <taxon>Eukaryota</taxon>
        <taxon>Fungi</taxon>
        <taxon>Dikarya</taxon>
        <taxon>Basidiomycota</taxon>
        <taxon>Agaricomycotina</taxon>
        <taxon>Agaricomycetes</taxon>
        <taxon>Auriculariales</taxon>
        <taxon>Exidiaceae</taxon>
        <taxon>Exidia</taxon>
    </lineage>
</organism>
<dbReference type="PANTHER" id="PTHR41814">
    <property type="entry name" value="EXPRESSED PROTEIN"/>
    <property type="match status" value="1"/>
</dbReference>
<keyword evidence="1" id="KW-0378">Hydrolase</keyword>
<gene>
    <name evidence="3" type="ORF">EXIGLDRAFT_677857</name>
</gene>
<dbReference type="InParanoid" id="A0A165FVU5"/>
<dbReference type="OrthoDB" id="4138492at2759"/>
<dbReference type="AlphaFoldDB" id="A0A165FVU5"/>
<dbReference type="InterPro" id="IPR012341">
    <property type="entry name" value="6hp_glycosidase-like_sf"/>
</dbReference>
<keyword evidence="2" id="KW-0732">Signal</keyword>
<dbReference type="EMBL" id="KV426068">
    <property type="protein sequence ID" value="KZV89607.1"/>
    <property type="molecule type" value="Genomic_DNA"/>
</dbReference>
<dbReference type="SUPFAM" id="SSF48208">
    <property type="entry name" value="Six-hairpin glycosidases"/>
    <property type="match status" value="1"/>
</dbReference>
<dbReference type="InterPro" id="IPR010905">
    <property type="entry name" value="Glyco_hydro_88"/>
</dbReference>
<accession>A0A165FVU5</accession>
<evidence type="ECO:0000256" key="1">
    <source>
        <dbReference type="ARBA" id="ARBA00022801"/>
    </source>
</evidence>
<dbReference type="STRING" id="1314781.A0A165FVU5"/>
<dbReference type="Pfam" id="PF07470">
    <property type="entry name" value="Glyco_hydro_88"/>
    <property type="match status" value="1"/>
</dbReference>
<dbReference type="GO" id="GO:0016798">
    <property type="term" value="F:hydrolase activity, acting on glycosyl bonds"/>
    <property type="evidence" value="ECO:0007669"/>
    <property type="project" value="UniProtKB-KW"/>
</dbReference>
<reference evidence="3 4" key="1">
    <citation type="journal article" date="2016" name="Mol. Biol. Evol.">
        <title>Comparative Genomics of Early-Diverging Mushroom-Forming Fungi Provides Insights into the Origins of Lignocellulose Decay Capabilities.</title>
        <authorList>
            <person name="Nagy L.G."/>
            <person name="Riley R."/>
            <person name="Tritt A."/>
            <person name="Adam C."/>
            <person name="Daum C."/>
            <person name="Floudas D."/>
            <person name="Sun H."/>
            <person name="Yadav J.S."/>
            <person name="Pangilinan J."/>
            <person name="Larsson K.H."/>
            <person name="Matsuura K."/>
            <person name="Barry K."/>
            <person name="Labutti K."/>
            <person name="Kuo R."/>
            <person name="Ohm R.A."/>
            <person name="Bhattacharya S.S."/>
            <person name="Shirouzu T."/>
            <person name="Yoshinaga Y."/>
            <person name="Martin F.M."/>
            <person name="Grigoriev I.V."/>
            <person name="Hibbett D.S."/>
        </authorList>
    </citation>
    <scope>NUCLEOTIDE SEQUENCE [LARGE SCALE GENOMIC DNA]</scope>
    <source>
        <strain evidence="3 4">HHB12029</strain>
    </source>
</reference>
<evidence type="ECO:0000256" key="2">
    <source>
        <dbReference type="SAM" id="SignalP"/>
    </source>
</evidence>
<feature type="chain" id="PRO_5007857935" evidence="2">
    <location>
        <begin position="22"/>
        <end position="397"/>
    </location>
</feature>
<protein>
    <submittedName>
        <fullName evidence="3">Six-hairpin glycosidase</fullName>
    </submittedName>
</protein>
<evidence type="ECO:0000313" key="3">
    <source>
        <dbReference type="EMBL" id="KZV89607.1"/>
    </source>
</evidence>
<sequence>MGGVLPLSLLLLVAAAQRAVAVSDDVLYQRTLPLAQLVRSAMLGSIRASWEQGVAASALLEFDYPAFSLFGAHPFHMDTSSPANAILPQSVIQLAASAVARQGDDGRLSQLVGDGNDAAALDGAAAGPAVLIGAWKPHPTRISYWQNAAIAQLNYVLNTAPRTSTGAISHRADAKQYWSDGVFMGPPFIAQYGAIVGQQGLLQIAFDQCRLYRNALMHDGPTGRLWGHIYSDDTKTFFDGGLWATGNAWAALGMLHVATAIEKSQFANNMRGQQGALIAWIHEVLDGTFKAVTNFGLVPNYISQTQSTFGDASASSALAAVAYRAATLWPDSFGTNYTDAAASIRGNIIDRLDPELGIVRPVVDPITWGATGPLSTEAQAFFLMMMSAWRDWISAQS</sequence>
<evidence type="ECO:0000313" key="4">
    <source>
        <dbReference type="Proteomes" id="UP000077266"/>
    </source>
</evidence>